<protein>
    <submittedName>
        <fullName evidence="2">Nuclear transport factor 2 family protein</fullName>
    </submittedName>
</protein>
<dbReference type="InterPro" id="IPR037401">
    <property type="entry name" value="SnoaL-like"/>
</dbReference>
<dbReference type="Proteomes" id="UP001359886">
    <property type="component" value="Unassembled WGS sequence"/>
</dbReference>
<comment type="caution">
    <text evidence="2">The sequence shown here is derived from an EMBL/GenBank/DDBJ whole genome shotgun (WGS) entry which is preliminary data.</text>
</comment>
<gene>
    <name evidence="2" type="ORF">V3330_09595</name>
</gene>
<organism evidence="2 3">
    <name type="scientific">Elongatibacter sediminis</name>
    <dbReference type="NCBI Taxonomy" id="3119006"/>
    <lineage>
        <taxon>Bacteria</taxon>
        <taxon>Pseudomonadati</taxon>
        <taxon>Pseudomonadota</taxon>
        <taxon>Gammaproteobacteria</taxon>
        <taxon>Chromatiales</taxon>
        <taxon>Wenzhouxiangellaceae</taxon>
        <taxon>Elongatibacter</taxon>
    </lineage>
</organism>
<dbReference type="AlphaFoldDB" id="A0AAW9RCS9"/>
<dbReference type="Gene3D" id="3.10.450.50">
    <property type="match status" value="1"/>
</dbReference>
<dbReference type="InterPro" id="IPR032710">
    <property type="entry name" value="NTF2-like_dom_sf"/>
</dbReference>
<dbReference type="SUPFAM" id="SSF54427">
    <property type="entry name" value="NTF2-like"/>
    <property type="match status" value="1"/>
</dbReference>
<dbReference type="EMBL" id="JAZHOG010000005">
    <property type="protein sequence ID" value="MEJ8567877.1"/>
    <property type="molecule type" value="Genomic_DNA"/>
</dbReference>
<evidence type="ECO:0000259" key="1">
    <source>
        <dbReference type="Pfam" id="PF13577"/>
    </source>
</evidence>
<dbReference type="CDD" id="cd00531">
    <property type="entry name" value="NTF2_like"/>
    <property type="match status" value="1"/>
</dbReference>
<sequence length="180" mass="20511">MSISEARLEAALSRLEIQDVMMRYARGVDRADEKMLKSCYHADAIEEHGSAYAGPAHAYIEGAVGRIRKMGAMAHYVCNIHIEFEGERDGVEVAYVEAYVLTFLRVAEDEGDWDTLTGGRVCDRFERRDGEWKIAHRKIVFDWNRDMPSNQGWCRGVLNPDDPKMVMATKGADDLSYLRF</sequence>
<proteinExistence type="predicted"/>
<keyword evidence="3" id="KW-1185">Reference proteome</keyword>
<evidence type="ECO:0000313" key="3">
    <source>
        <dbReference type="Proteomes" id="UP001359886"/>
    </source>
</evidence>
<reference evidence="2 3" key="1">
    <citation type="submission" date="2024-02" db="EMBL/GenBank/DDBJ databases">
        <title>A novel Wenzhouxiangellaceae bacterium, isolated from coastal sediments.</title>
        <authorList>
            <person name="Du Z.-J."/>
            <person name="Ye Y.-Q."/>
            <person name="Zhang X.-Y."/>
        </authorList>
    </citation>
    <scope>NUCLEOTIDE SEQUENCE [LARGE SCALE GENOMIC DNA]</scope>
    <source>
        <strain evidence="2 3">CH-27</strain>
    </source>
</reference>
<name>A0AAW9RCS9_9GAMM</name>
<accession>A0AAW9RCS9</accession>
<evidence type="ECO:0000313" key="2">
    <source>
        <dbReference type="EMBL" id="MEJ8567877.1"/>
    </source>
</evidence>
<feature type="domain" description="SnoaL-like" evidence="1">
    <location>
        <begin position="10"/>
        <end position="138"/>
    </location>
</feature>
<dbReference type="Pfam" id="PF13577">
    <property type="entry name" value="SnoaL_4"/>
    <property type="match status" value="1"/>
</dbReference>
<dbReference type="RefSeq" id="WP_354695198.1">
    <property type="nucleotide sequence ID" value="NZ_JAZHOG010000005.1"/>
</dbReference>